<dbReference type="EMBL" id="JBHSCQ010000024">
    <property type="protein sequence ID" value="MFC4267261.1"/>
    <property type="molecule type" value="Genomic_DNA"/>
</dbReference>
<protein>
    <submittedName>
        <fullName evidence="1">Uncharacterized protein</fullName>
    </submittedName>
</protein>
<dbReference type="RefSeq" id="WP_230068239.1">
    <property type="nucleotide sequence ID" value="NZ_BAABLL010000017.1"/>
</dbReference>
<keyword evidence="2" id="KW-1185">Reference proteome</keyword>
<evidence type="ECO:0000313" key="1">
    <source>
        <dbReference type="EMBL" id="MFC4267261.1"/>
    </source>
</evidence>
<evidence type="ECO:0000313" key="2">
    <source>
        <dbReference type="Proteomes" id="UP001595773"/>
    </source>
</evidence>
<dbReference type="Proteomes" id="UP001595773">
    <property type="component" value="Unassembled WGS sequence"/>
</dbReference>
<accession>A0ABV8R476</accession>
<name>A0ABV8R476_9MICC</name>
<proteinExistence type="predicted"/>
<reference evidence="2" key="1">
    <citation type="journal article" date="2019" name="Int. J. Syst. Evol. Microbiol.">
        <title>The Global Catalogue of Microorganisms (GCM) 10K type strain sequencing project: providing services to taxonomists for standard genome sequencing and annotation.</title>
        <authorList>
            <consortium name="The Broad Institute Genomics Platform"/>
            <consortium name="The Broad Institute Genome Sequencing Center for Infectious Disease"/>
            <person name="Wu L."/>
            <person name="Ma J."/>
        </authorList>
    </citation>
    <scope>NUCLEOTIDE SEQUENCE [LARGE SCALE GENOMIC DNA]</scope>
    <source>
        <strain evidence="2">CGMCC 1.10698</strain>
    </source>
</reference>
<sequence>MANSAPSGDSVTAAAYAKAAGLDKELLTWLIETGYILHDGKFGPNYYIGRSRSITNEQLLMTARFAYESAVESFAAIAMKMQGILAHVIDESAEILENGLSVVGEPGIHMESMESTYRGQGGFDQLRRDISMAWMSVTILQGHLSRNDELERVLGGRRGFRRE</sequence>
<gene>
    <name evidence="1" type="ORF">ACFOW9_16765</name>
</gene>
<organism evidence="1 2">
    <name type="scientific">Arthrobacter cryoconiti</name>
    <dbReference type="NCBI Taxonomy" id="748907"/>
    <lineage>
        <taxon>Bacteria</taxon>
        <taxon>Bacillati</taxon>
        <taxon>Actinomycetota</taxon>
        <taxon>Actinomycetes</taxon>
        <taxon>Micrococcales</taxon>
        <taxon>Micrococcaceae</taxon>
        <taxon>Arthrobacter</taxon>
    </lineage>
</organism>
<comment type="caution">
    <text evidence="1">The sequence shown here is derived from an EMBL/GenBank/DDBJ whole genome shotgun (WGS) entry which is preliminary data.</text>
</comment>